<reference evidence="3" key="1">
    <citation type="submission" date="2022-11" db="UniProtKB">
        <authorList>
            <consortium name="WormBaseParasite"/>
        </authorList>
    </citation>
    <scope>IDENTIFICATION</scope>
</reference>
<keyword evidence="2" id="KW-1185">Reference proteome</keyword>
<proteinExistence type="predicted"/>
<sequence>MQGLAQLSEVKGSESKGTPAPGQDNFRNSERDASRWARMRARRSVGTKGATLLGRGRLRLPTSMPVFVVVWASRSDATNHRVIGVLAAADVVTAWTPQQRIGEAERVTVVRGEPLNSEGPYDRAEAEVRKMRSLEPLVI</sequence>
<evidence type="ECO:0000313" key="3">
    <source>
        <dbReference type="WBParaSite" id="PSAMB.scaffold4874size13275.g25368.t1"/>
    </source>
</evidence>
<dbReference type="WBParaSite" id="PSAMB.scaffold4874size13275.g25368.t1">
    <property type="protein sequence ID" value="PSAMB.scaffold4874size13275.g25368.t1"/>
    <property type="gene ID" value="PSAMB.scaffold4874size13275.g25368"/>
</dbReference>
<evidence type="ECO:0000313" key="2">
    <source>
        <dbReference type="Proteomes" id="UP000887566"/>
    </source>
</evidence>
<feature type="region of interest" description="Disordered" evidence="1">
    <location>
        <begin position="1"/>
        <end position="43"/>
    </location>
</feature>
<name>A0A914WNX3_9BILA</name>
<evidence type="ECO:0000256" key="1">
    <source>
        <dbReference type="SAM" id="MobiDB-lite"/>
    </source>
</evidence>
<accession>A0A914WNX3</accession>
<organism evidence="2 3">
    <name type="scientific">Plectus sambesii</name>
    <dbReference type="NCBI Taxonomy" id="2011161"/>
    <lineage>
        <taxon>Eukaryota</taxon>
        <taxon>Metazoa</taxon>
        <taxon>Ecdysozoa</taxon>
        <taxon>Nematoda</taxon>
        <taxon>Chromadorea</taxon>
        <taxon>Plectida</taxon>
        <taxon>Plectina</taxon>
        <taxon>Plectoidea</taxon>
        <taxon>Plectidae</taxon>
        <taxon>Plectus</taxon>
    </lineage>
</organism>
<dbReference type="AlphaFoldDB" id="A0A914WNX3"/>
<protein>
    <submittedName>
        <fullName evidence="3">Uncharacterized protein</fullName>
    </submittedName>
</protein>
<dbReference type="Proteomes" id="UP000887566">
    <property type="component" value="Unplaced"/>
</dbReference>